<dbReference type="AlphaFoldDB" id="A0A9D9HTY7"/>
<gene>
    <name evidence="1" type="ORF">IAA73_07860</name>
</gene>
<dbReference type="InterPro" id="IPR011990">
    <property type="entry name" value="TPR-like_helical_dom_sf"/>
</dbReference>
<dbReference type="Proteomes" id="UP000823641">
    <property type="component" value="Unassembled WGS sequence"/>
</dbReference>
<proteinExistence type="predicted"/>
<dbReference type="SUPFAM" id="SSF48452">
    <property type="entry name" value="TPR-like"/>
    <property type="match status" value="1"/>
</dbReference>
<accession>A0A9D9HTY7</accession>
<evidence type="ECO:0000313" key="2">
    <source>
        <dbReference type="Proteomes" id="UP000823641"/>
    </source>
</evidence>
<reference evidence="1" key="2">
    <citation type="journal article" date="2021" name="PeerJ">
        <title>Extensive microbial diversity within the chicken gut microbiome revealed by metagenomics and culture.</title>
        <authorList>
            <person name="Gilroy R."/>
            <person name="Ravi A."/>
            <person name="Getino M."/>
            <person name="Pursley I."/>
            <person name="Horton D.L."/>
            <person name="Alikhan N.F."/>
            <person name="Baker D."/>
            <person name="Gharbi K."/>
            <person name="Hall N."/>
            <person name="Watson M."/>
            <person name="Adriaenssens E.M."/>
            <person name="Foster-Nyarko E."/>
            <person name="Jarju S."/>
            <person name="Secka A."/>
            <person name="Antonio M."/>
            <person name="Oren A."/>
            <person name="Chaudhuri R.R."/>
            <person name="La Ragione R."/>
            <person name="Hildebrand F."/>
            <person name="Pallen M.J."/>
        </authorList>
    </citation>
    <scope>NUCLEOTIDE SEQUENCE</scope>
    <source>
        <strain evidence="1">G3-3990</strain>
    </source>
</reference>
<dbReference type="EMBL" id="JADIMG010000074">
    <property type="protein sequence ID" value="MBO8460229.1"/>
    <property type="molecule type" value="Genomic_DNA"/>
</dbReference>
<name>A0A9D9HTY7_9BACT</name>
<evidence type="ECO:0000313" key="1">
    <source>
        <dbReference type="EMBL" id="MBO8460229.1"/>
    </source>
</evidence>
<reference evidence="1" key="1">
    <citation type="submission" date="2020-10" db="EMBL/GenBank/DDBJ databases">
        <authorList>
            <person name="Gilroy R."/>
        </authorList>
    </citation>
    <scope>NUCLEOTIDE SEQUENCE</scope>
    <source>
        <strain evidence="1">G3-3990</strain>
    </source>
</reference>
<sequence length="476" mass="53359">MKTFKYIFLSAVTCLSLNSCELLQPDDIVNPNVSEDTFLSSANAMQAWVNGANRSFAESIGSYCELMEILSDNYYNNYSQSSKVFDIPRILYTDSDVTKLQRYIGTMRESADYGINTVAAADPATTQDELFNLYYIKAYAYILGGEYFLALPDKNGGEVKTWDEYLQTALTVLDDALDYAATDEDKAFIHTLKARAYYRLGDRTNASNEAQTSLSLSPEFVKQVQFDGDNGVTNSIQQATWGTWFQPLPRLDFLDPKYFQITSTEERSISIGKAEENYLILAEASLAGNDEVGAKNYMKQLLSLVQSRPVQSNINDQLEGRFNGGYKHFPNSSEYKVAASEGESFRLGLVLDRQAPHLISIPYISGTSVTETMIDEASGIDETLELVYLMRQEIFFAEGRRVADLGIRMPVCEVEAANTPSAADYLEALIPSFIPLNQGMDEFVMDENAKEVVIRYNMNKVIVENKSSEYVAPFFN</sequence>
<organism evidence="1 2">
    <name type="scientific">Candidatus Gallipaludibacter merdavium</name>
    <dbReference type="NCBI Taxonomy" id="2840839"/>
    <lineage>
        <taxon>Bacteria</taxon>
        <taxon>Pseudomonadati</taxon>
        <taxon>Bacteroidota</taxon>
        <taxon>Bacteroidia</taxon>
        <taxon>Bacteroidales</taxon>
        <taxon>Candidatus Gallipaludibacter</taxon>
    </lineage>
</organism>
<comment type="caution">
    <text evidence="1">The sequence shown here is derived from an EMBL/GenBank/DDBJ whole genome shotgun (WGS) entry which is preliminary data.</text>
</comment>
<protein>
    <submittedName>
        <fullName evidence="1">Uncharacterized protein</fullName>
    </submittedName>
</protein>
<dbReference type="Gene3D" id="1.25.40.390">
    <property type="match status" value="1"/>
</dbReference>